<evidence type="ECO:0000313" key="3">
    <source>
        <dbReference type="Proteomes" id="UP000439903"/>
    </source>
</evidence>
<protein>
    <submittedName>
        <fullName evidence="2">Uncharacterized protein</fullName>
    </submittedName>
</protein>
<dbReference type="EMBL" id="WTPW01003417">
    <property type="protein sequence ID" value="KAF0343217.1"/>
    <property type="molecule type" value="Genomic_DNA"/>
</dbReference>
<reference evidence="2 3" key="1">
    <citation type="journal article" date="2019" name="Environ. Microbiol.">
        <title>At the nexus of three kingdoms: the genome of the mycorrhizal fungus Gigaspora margarita provides insights into plant, endobacterial and fungal interactions.</title>
        <authorList>
            <person name="Venice F."/>
            <person name="Ghignone S."/>
            <person name="Salvioli di Fossalunga A."/>
            <person name="Amselem J."/>
            <person name="Novero M."/>
            <person name="Xianan X."/>
            <person name="Sedzielewska Toro K."/>
            <person name="Morin E."/>
            <person name="Lipzen A."/>
            <person name="Grigoriev I.V."/>
            <person name="Henrissat B."/>
            <person name="Martin F.M."/>
            <person name="Bonfante P."/>
        </authorList>
    </citation>
    <scope>NUCLEOTIDE SEQUENCE [LARGE SCALE GENOMIC DNA]</scope>
    <source>
        <strain evidence="2 3">BEG34</strain>
    </source>
</reference>
<sequence length="100" mass="11708">MNQAEVNNESHNKFDNLKESSENEVDEVAGQEASRNLFLPITSINYNEISKRCLLETLFIPDATFEQAANLHLELQFEYWNHVNLVLFAYGQKKSFIWRI</sequence>
<keyword evidence="3" id="KW-1185">Reference proteome</keyword>
<gene>
    <name evidence="2" type="ORF">F8M41_016052</name>
</gene>
<evidence type="ECO:0000256" key="1">
    <source>
        <dbReference type="SAM" id="MobiDB-lite"/>
    </source>
</evidence>
<dbReference type="Proteomes" id="UP000439903">
    <property type="component" value="Unassembled WGS sequence"/>
</dbReference>
<feature type="compositionally biased region" description="Basic and acidic residues" evidence="1">
    <location>
        <begin position="8"/>
        <end position="21"/>
    </location>
</feature>
<name>A0A8H3ZVN4_GIGMA</name>
<proteinExistence type="predicted"/>
<comment type="caution">
    <text evidence="2">The sequence shown here is derived from an EMBL/GenBank/DDBJ whole genome shotgun (WGS) entry which is preliminary data.</text>
</comment>
<dbReference type="OrthoDB" id="2404678at2759"/>
<accession>A0A8H3ZVN4</accession>
<organism evidence="2 3">
    <name type="scientific">Gigaspora margarita</name>
    <dbReference type="NCBI Taxonomy" id="4874"/>
    <lineage>
        <taxon>Eukaryota</taxon>
        <taxon>Fungi</taxon>
        <taxon>Fungi incertae sedis</taxon>
        <taxon>Mucoromycota</taxon>
        <taxon>Glomeromycotina</taxon>
        <taxon>Glomeromycetes</taxon>
        <taxon>Diversisporales</taxon>
        <taxon>Gigasporaceae</taxon>
        <taxon>Gigaspora</taxon>
    </lineage>
</organism>
<dbReference type="AlphaFoldDB" id="A0A8H3ZVN4"/>
<evidence type="ECO:0000313" key="2">
    <source>
        <dbReference type="EMBL" id="KAF0343217.1"/>
    </source>
</evidence>
<feature type="region of interest" description="Disordered" evidence="1">
    <location>
        <begin position="1"/>
        <end position="26"/>
    </location>
</feature>